<dbReference type="PROSITE" id="PS00010">
    <property type="entry name" value="ASX_HYDROXYL"/>
    <property type="match status" value="2"/>
</dbReference>
<evidence type="ECO:0000313" key="25">
    <source>
        <dbReference type="EMBL" id="KAF0042061.1"/>
    </source>
</evidence>
<comment type="similarity">
    <text evidence="3">Belongs to the G-protein coupled receptor 2 family. Adhesion G-protein coupled receptor (ADGR) subfamily.</text>
</comment>
<dbReference type="Gene3D" id="1.20.1070.10">
    <property type="entry name" value="Rhodopsin 7-helix transmembrane proteins"/>
    <property type="match status" value="1"/>
</dbReference>
<evidence type="ECO:0000256" key="7">
    <source>
        <dbReference type="ARBA" id="ARBA00022553"/>
    </source>
</evidence>
<dbReference type="Pfam" id="PF09175">
    <property type="entry name" value="Vit_b-sht_shell"/>
    <property type="match status" value="1"/>
</dbReference>
<dbReference type="FunFam" id="1.20.1070.10:FF:000064">
    <property type="entry name" value="adhesion G protein-coupled receptor L4 isoform X1"/>
    <property type="match status" value="1"/>
</dbReference>
<dbReference type="GO" id="GO:0004930">
    <property type="term" value="F:G protein-coupled receptor activity"/>
    <property type="evidence" value="ECO:0007669"/>
    <property type="project" value="InterPro"/>
</dbReference>
<dbReference type="CDD" id="cd15437">
    <property type="entry name" value="7tmB2_ETL"/>
    <property type="match status" value="1"/>
</dbReference>
<dbReference type="PROSITE" id="PS51211">
    <property type="entry name" value="VITELLOGENIN"/>
    <property type="match status" value="1"/>
</dbReference>
<dbReference type="PROSITE" id="PS50221">
    <property type="entry name" value="GAIN_B"/>
    <property type="match status" value="1"/>
</dbReference>
<keyword evidence="16" id="KW-0325">Glycoprotein</keyword>
<evidence type="ECO:0000256" key="4">
    <source>
        <dbReference type="ARBA" id="ARBA00022475"/>
    </source>
</evidence>
<feature type="transmembrane region" description="Helical" evidence="20">
    <location>
        <begin position="523"/>
        <end position="541"/>
    </location>
</feature>
<evidence type="ECO:0000256" key="2">
    <source>
        <dbReference type="ARBA" id="ARBA00004651"/>
    </source>
</evidence>
<protein>
    <recommendedName>
        <fullName evidence="17">Adhesion G protein-coupled receptor L4</fullName>
    </recommendedName>
</protein>
<dbReference type="PROSITE" id="PS01187">
    <property type="entry name" value="EGF_CA"/>
    <property type="match status" value="1"/>
</dbReference>
<dbReference type="Pfam" id="PF07645">
    <property type="entry name" value="EGF_CA"/>
    <property type="match status" value="2"/>
</dbReference>
<dbReference type="PROSITE" id="PS50026">
    <property type="entry name" value="EGF_3"/>
    <property type="match status" value="2"/>
</dbReference>
<evidence type="ECO:0000256" key="9">
    <source>
        <dbReference type="ARBA" id="ARBA00022729"/>
    </source>
</evidence>
<dbReference type="InterPro" id="IPR050733">
    <property type="entry name" value="Vitellogenin/Apolipophorin"/>
</dbReference>
<dbReference type="PANTHER" id="PTHR23345:SF29">
    <property type="entry name" value="VITELLOGENIN 3, PHOSVITINLESS"/>
    <property type="match status" value="1"/>
</dbReference>
<proteinExistence type="inferred from homology"/>
<feature type="domain" description="EGF-like" evidence="21">
    <location>
        <begin position="1"/>
        <end position="38"/>
    </location>
</feature>
<feature type="transmembrane region" description="Helical" evidence="20">
    <location>
        <begin position="423"/>
        <end position="443"/>
    </location>
</feature>
<dbReference type="InterPro" id="IPR011030">
    <property type="entry name" value="Lipovitellin_superhlx_dom"/>
</dbReference>
<evidence type="ECO:0000256" key="18">
    <source>
        <dbReference type="PROSITE-ProRule" id="PRU00076"/>
    </source>
</evidence>
<keyword evidence="12" id="KW-0106">Calcium</keyword>
<feature type="transmembrane region" description="Helical" evidence="20">
    <location>
        <begin position="635"/>
        <end position="657"/>
    </location>
</feature>
<evidence type="ECO:0000256" key="3">
    <source>
        <dbReference type="ARBA" id="ARBA00007343"/>
    </source>
</evidence>
<dbReference type="SMART" id="SM00179">
    <property type="entry name" value="EGF_CA"/>
    <property type="match status" value="2"/>
</dbReference>
<dbReference type="FunFam" id="2.20.50.20:FF:000005">
    <property type="entry name" value="Vitellogenin 3"/>
    <property type="match status" value="1"/>
</dbReference>
<name>A0A6A4TGT2_SCOMX</name>
<evidence type="ECO:0000256" key="12">
    <source>
        <dbReference type="ARBA" id="ARBA00022837"/>
    </source>
</evidence>
<dbReference type="InterPro" id="IPR015817">
    <property type="entry name" value="Vitellinogen_open_b-sht_sub1"/>
</dbReference>
<dbReference type="InterPro" id="IPR015258">
    <property type="entry name" value="Vitellinogen_b-sht_shell"/>
</dbReference>
<dbReference type="SMART" id="SM00181">
    <property type="entry name" value="EGF"/>
    <property type="match status" value="2"/>
</dbReference>
<dbReference type="GO" id="GO:0071391">
    <property type="term" value="P:cellular response to estrogen stimulus"/>
    <property type="evidence" value="ECO:0007669"/>
    <property type="project" value="TreeGrafter"/>
</dbReference>
<comment type="caution">
    <text evidence="18">Lacks conserved residue(s) required for the propagation of feature annotation.</text>
</comment>
<dbReference type="InterPro" id="IPR018097">
    <property type="entry name" value="EGF_Ca-bd_CS"/>
</dbReference>
<dbReference type="SUPFAM" id="SSF57196">
    <property type="entry name" value="EGF/Laminin"/>
    <property type="match status" value="2"/>
</dbReference>
<feature type="domain" description="EGF-like" evidence="21">
    <location>
        <begin position="50"/>
        <end position="87"/>
    </location>
</feature>
<dbReference type="InterPro" id="IPR000203">
    <property type="entry name" value="GPS"/>
</dbReference>
<dbReference type="GO" id="GO:0007166">
    <property type="term" value="P:cell surface receptor signaling pathway"/>
    <property type="evidence" value="ECO:0007669"/>
    <property type="project" value="InterPro"/>
</dbReference>
<feature type="transmembrane region" description="Helical" evidence="20">
    <location>
        <begin position="561"/>
        <end position="584"/>
    </location>
</feature>
<accession>A0A6A4TGT2</accession>
<keyword evidence="13 20" id="KW-1133">Transmembrane helix</keyword>
<dbReference type="Gene3D" id="1.25.10.20">
    <property type="entry name" value="Vitellinogen, superhelical"/>
    <property type="match status" value="1"/>
</dbReference>
<dbReference type="FunFam" id="2.10.25.10:FF:000014">
    <property type="entry name" value="Latent-transforming growth factor beta-binding protein 3"/>
    <property type="match status" value="1"/>
</dbReference>
<feature type="domain" description="Vitellogenin" evidence="24">
    <location>
        <begin position="685"/>
        <end position="1321"/>
    </location>
</feature>
<keyword evidence="8 20" id="KW-0812">Transmembrane</keyword>
<keyword evidence="10" id="KW-0677">Repeat</keyword>
<sequence>DNECQNVTNICGDRGTCTNTAGSYYCTCVSGYISTGPDRFQPNDGTECRDTDECLTGQVCGPNSLCHNTNGSFYCTCLRDYVPTSGAKHFHPEGGVRCEESPQKYCHDNAGCITQMVNKTLEYMSNLTEPQSLLREIAKQTSGELTSVEVIAYVEALCRSESMLAAGEQDYTVKPSVINSTLSNMVTAVNNLVQKDELVAWSRMKEERRERTITKLLHTVEESALTLANNYKSQTELQIKASEMELKLFTFDARHTRAKLSASMGGDHIYLSPRPRPREDRNGSVSVVFVRYGSVGDILKPSSDPGVTDYSRYAGTGEITVNSQVIAAAIKPADVYQLDHVTFTLRHHEPIDTKADVTKCAFWEYEPDSLQGHWATHGCNTVHVNSNATTCSCNHLTHFAILMSSGRANLVAHNTILTRITQLGMIISLICLSMCIFTFWFFSEIQSTRTTIHKNLCCSLFMAEFIFLVGINMNTHKLFCSVIAGLLHYFFLAAFVWMCIEGIHLYLIVVGVIYNKGFLHRNFYIFGYGSPAVVVAISATFGYKYYGTDKVCWLSTENHFIWSFIGPACLIILVNLLAFGVIIYKVYRHTAVKKPEISHYENIRSCARGALALLFVLGATWTFGVLHILNETTLTAYLFTIANAFQGMFIFIFLCVLSRKIGRIFSPPKYVFGNNIYTRYAQLGLNPKKTYEYRYEGVVNFGLGMPNVAESGVRLACKVKIVGVSAQTFVLQVSDLNFGEFNGFRGKNGFDASPKLTQRIAGQLVKPFTFDYASGHVGDIRASAEIPDTIVNIVRGILSFFQVTVKTTQTVYELEEMGIHGKCQSNYATEEDKETKDMTITQVVDLSNCREKAAIYRGMATAVLDQVAKQRGDSIVSTVRYVYTVKPTAEGGLITRAHGLERQYFSPFNVKGGNFKMQATKEMVLLGVSDTEATVASIGVVESKGDLVYKFVNARVNIPMLMQNLEDPAVELIKRLAEANRYQIDSATTEDSIKVYQLLRVIPYEGLENMWTQLAGNKYQRRWFLDMIVEVGDARILKFLEMRFHAGDVSADEALETFVVAINHLQAIPELVEMAKMFLNIPFCKSNIYLWQTMVLSYGSLVYKHCAYNTPCPVTAVQPLLDMAMEALKNANETYMVVALKALGNAGHPGSIKTIMRFLPGVAAAPVDLPPRVLSAAVQSMRLIAARDPQSVQDITMALFLQKALPTEIRMLAFMILFDTKPPMALVSTVTTHLQQEKDLHVISFAYSYLSNFARSRTPDNQYLSTACNVAVKILAPKFGRVSYLYSKAMRMDWFNDDFLIGTAAEVFMLRSVTSVFPTELMMKSKFYFIGRILQLLEFGIRAEGIKELFGTSIPGFRGDLGFGDFQAIYNVLKNWEVLPSDKPVLTAYTGASGQEWFYADLNKDMFQYIIRAVSPAAGKESPLWAVIENLQRGGSWHWTKPFLIFEVRFFQATTLGLPLEISKYYETLNGISVNAKAAVNPPMSERLGQLLTSEVSLDSDGFVGYTKDFWLFYGINTELFQCGSELKAKFPIAIPWKFSAKINVREKKFELDFPPCKKEIEIISVRSNVYAVSRNIEEPAKEKMTPMVPTAIDSNDEVTLKGATIVRPESDQMMKERNIWHPQTKMCTESHIYGAGVCVESEIRREYYNEEYPLYYFLGYTHLAFKIVPAQTIKAVDKIHFEVNAGSGPHQMNTRQLMETLRRLSKVSDSTPEALFNMKAFALSDNEKPQGYDAAMYYTPEANIKNTQLIVSQVGEDTNWKMCMDTTVNAHTEAQAHIRWGAECQSYEMSMRAATAHLPGAMPTIKAKVHWTRIPEMMAELGRKIESYIPGIALLLGFNQQHETNAKQEVSASVVAASADSVNVKIRFPEVL</sequence>
<dbReference type="GO" id="GO:0032355">
    <property type="term" value="P:response to estradiol"/>
    <property type="evidence" value="ECO:0007669"/>
    <property type="project" value="TreeGrafter"/>
</dbReference>
<dbReference type="InterPro" id="IPR000152">
    <property type="entry name" value="EGF-type_Asp/Asn_hydroxyl_site"/>
</dbReference>
<evidence type="ECO:0000256" key="20">
    <source>
        <dbReference type="SAM" id="Phobius"/>
    </source>
</evidence>
<evidence type="ECO:0000259" key="24">
    <source>
        <dbReference type="PROSITE" id="PS51211"/>
    </source>
</evidence>
<evidence type="ECO:0000256" key="16">
    <source>
        <dbReference type="ARBA" id="ARBA00023180"/>
    </source>
</evidence>
<dbReference type="Pfam" id="PF16489">
    <property type="entry name" value="GAIN"/>
    <property type="match status" value="1"/>
</dbReference>
<dbReference type="InterPro" id="IPR000832">
    <property type="entry name" value="GPCR_2_secretin-like"/>
</dbReference>
<evidence type="ECO:0000313" key="26">
    <source>
        <dbReference type="Proteomes" id="UP000438429"/>
    </source>
</evidence>
<dbReference type="Pfam" id="PF00002">
    <property type="entry name" value="7tm_2"/>
    <property type="match status" value="1"/>
</dbReference>
<keyword evidence="9" id="KW-0732">Signal</keyword>
<evidence type="ECO:0000259" key="22">
    <source>
        <dbReference type="PROSITE" id="PS50221"/>
    </source>
</evidence>
<gene>
    <name evidence="25" type="ORF">F2P81_005593</name>
</gene>
<evidence type="ECO:0000256" key="17">
    <source>
        <dbReference type="ARBA" id="ARBA00070293"/>
    </source>
</evidence>
<dbReference type="FunFam" id="2.60.220.50:FF:000036">
    <property type="entry name" value="Adhesion G protein-coupled receptor L4"/>
    <property type="match status" value="1"/>
</dbReference>
<dbReference type="PANTHER" id="PTHR23345">
    <property type="entry name" value="VITELLOGENIN-RELATED"/>
    <property type="match status" value="1"/>
</dbReference>
<feature type="transmembrane region" description="Helical" evidence="20">
    <location>
        <begin position="486"/>
        <end position="514"/>
    </location>
</feature>
<dbReference type="InterPro" id="IPR015819">
    <property type="entry name" value="Lipid_transp_b-sht_shell"/>
</dbReference>
<feature type="domain" description="G-protein coupled receptors family 2 profile 2" evidence="23">
    <location>
        <begin position="417"/>
        <end position="658"/>
    </location>
</feature>
<dbReference type="SMART" id="SM00303">
    <property type="entry name" value="GPS"/>
    <property type="match status" value="1"/>
</dbReference>
<dbReference type="InterPro" id="IPR015816">
    <property type="entry name" value="Vitellinogen_b-sht_N"/>
</dbReference>
<feature type="transmembrane region" description="Helical" evidence="20">
    <location>
        <begin position="605"/>
        <end position="629"/>
    </location>
</feature>
<dbReference type="SUPFAM" id="SSF56968">
    <property type="entry name" value="Lipovitellin-phosvitin complex, beta-sheet shell regions"/>
    <property type="match status" value="3"/>
</dbReference>
<dbReference type="InterPro" id="IPR017983">
    <property type="entry name" value="GPCR_2_secretin-like_CS"/>
</dbReference>
<keyword evidence="14 20" id="KW-0472">Membrane</keyword>
<dbReference type="InterPro" id="IPR049883">
    <property type="entry name" value="NOTCH1_EGF-like"/>
</dbReference>
<keyword evidence="5" id="KW-0964">Secreted</keyword>
<evidence type="ECO:0000256" key="6">
    <source>
        <dbReference type="ARBA" id="ARBA00022536"/>
    </source>
</evidence>
<evidence type="ECO:0000259" key="23">
    <source>
        <dbReference type="PROSITE" id="PS50261"/>
    </source>
</evidence>
<dbReference type="InterPro" id="IPR001747">
    <property type="entry name" value="Vitellogenin_N"/>
</dbReference>
<evidence type="ECO:0000256" key="1">
    <source>
        <dbReference type="ARBA" id="ARBA00004613"/>
    </source>
</evidence>
<dbReference type="InterPro" id="IPR032471">
    <property type="entry name" value="AGRL2-4_GAIN_subdom_A"/>
</dbReference>
<dbReference type="InterPro" id="IPR001881">
    <property type="entry name" value="EGF-like_Ca-bd_dom"/>
</dbReference>
<dbReference type="GO" id="GO:0045735">
    <property type="term" value="F:nutrient reservoir activity"/>
    <property type="evidence" value="ECO:0007669"/>
    <property type="project" value="UniProtKB-KW"/>
</dbReference>
<evidence type="ECO:0000256" key="10">
    <source>
        <dbReference type="ARBA" id="ARBA00022737"/>
    </source>
</evidence>
<dbReference type="GO" id="GO:0005886">
    <property type="term" value="C:plasma membrane"/>
    <property type="evidence" value="ECO:0007669"/>
    <property type="project" value="UniProtKB-SubCell"/>
</dbReference>
<reference evidence="25 26" key="1">
    <citation type="submission" date="2019-06" db="EMBL/GenBank/DDBJ databases">
        <title>Draft genomes of female and male turbot (Scophthalmus maximus).</title>
        <authorList>
            <person name="Xu H."/>
            <person name="Xu X.-W."/>
            <person name="Shao C."/>
            <person name="Chen S."/>
        </authorList>
    </citation>
    <scope>NUCLEOTIDE SEQUENCE [LARGE SCALE GENOMIC DNA]</scope>
    <source>
        <strain evidence="25">Ysfricsl-2016a</strain>
        <tissue evidence="25">Blood</tissue>
    </source>
</reference>
<dbReference type="InterPro" id="IPR037088">
    <property type="entry name" value="Vitellinogen_b-sht_shell_sf"/>
</dbReference>
<dbReference type="InterPro" id="IPR017981">
    <property type="entry name" value="GPCR_2-like_7TM"/>
</dbReference>
<dbReference type="SMART" id="SM01169">
    <property type="entry name" value="DUF1943"/>
    <property type="match status" value="1"/>
</dbReference>
<evidence type="ECO:0000256" key="19">
    <source>
        <dbReference type="PROSITE-ProRule" id="PRU00557"/>
    </source>
</evidence>
<feature type="disulfide bond" evidence="19">
    <location>
        <begin position="823"/>
        <end position="849"/>
    </location>
</feature>
<comment type="subcellular location">
    <subcellularLocation>
        <location evidence="2">Cell membrane</location>
        <topology evidence="2">Multi-pass membrane protein</topology>
    </subcellularLocation>
    <subcellularLocation>
        <location evidence="1">Secreted</location>
    </subcellularLocation>
</comment>
<dbReference type="Gene3D" id="2.20.50.20">
    <property type="entry name" value="Lipovitellin. Chain A, domain 3"/>
    <property type="match status" value="1"/>
</dbReference>
<dbReference type="Proteomes" id="UP000438429">
    <property type="component" value="Unassembled WGS sequence"/>
</dbReference>
<evidence type="ECO:0000256" key="8">
    <source>
        <dbReference type="ARBA" id="ARBA00022692"/>
    </source>
</evidence>
<dbReference type="SUPFAM" id="SSF48431">
    <property type="entry name" value="Lipovitellin-phosvitin complex, superhelical domain"/>
    <property type="match status" value="1"/>
</dbReference>
<comment type="caution">
    <text evidence="25">The sequence shown here is derived from an EMBL/GenBank/DDBJ whole genome shotgun (WGS) entry which is preliminary data.</text>
</comment>
<feature type="transmembrane region" description="Helical" evidence="20">
    <location>
        <begin position="455"/>
        <end position="474"/>
    </location>
</feature>
<dbReference type="GO" id="GO:0005319">
    <property type="term" value="F:lipid transporter activity"/>
    <property type="evidence" value="ECO:0007669"/>
    <property type="project" value="InterPro"/>
</dbReference>
<keyword evidence="11" id="KW-0758">Storage protein</keyword>
<evidence type="ECO:0000256" key="13">
    <source>
        <dbReference type="ARBA" id="ARBA00022989"/>
    </source>
</evidence>
<dbReference type="PROSITE" id="PS00650">
    <property type="entry name" value="G_PROTEIN_RECEP_F2_2"/>
    <property type="match status" value="1"/>
</dbReference>
<keyword evidence="7" id="KW-0597">Phosphoprotein</keyword>
<dbReference type="InterPro" id="IPR057244">
    <property type="entry name" value="GAIN_B"/>
</dbReference>
<evidence type="ECO:0000256" key="5">
    <source>
        <dbReference type="ARBA" id="ARBA00022525"/>
    </source>
</evidence>
<dbReference type="GO" id="GO:0005576">
    <property type="term" value="C:extracellular region"/>
    <property type="evidence" value="ECO:0007669"/>
    <property type="project" value="UniProtKB-SubCell"/>
</dbReference>
<organism evidence="25 26">
    <name type="scientific">Scophthalmus maximus</name>
    <name type="common">Turbot</name>
    <name type="synonym">Psetta maxima</name>
    <dbReference type="NCBI Taxonomy" id="52904"/>
    <lineage>
        <taxon>Eukaryota</taxon>
        <taxon>Metazoa</taxon>
        <taxon>Chordata</taxon>
        <taxon>Craniata</taxon>
        <taxon>Vertebrata</taxon>
        <taxon>Euteleostomi</taxon>
        <taxon>Actinopterygii</taxon>
        <taxon>Neopterygii</taxon>
        <taxon>Teleostei</taxon>
        <taxon>Neoteleostei</taxon>
        <taxon>Acanthomorphata</taxon>
        <taxon>Carangaria</taxon>
        <taxon>Pleuronectiformes</taxon>
        <taxon>Pleuronectoidei</taxon>
        <taxon>Scophthalmidae</taxon>
        <taxon>Scophthalmus</taxon>
    </lineage>
</organism>
<dbReference type="EMBL" id="VEVO01000005">
    <property type="protein sequence ID" value="KAF0042061.1"/>
    <property type="molecule type" value="Genomic_DNA"/>
</dbReference>
<dbReference type="InterPro" id="IPR000742">
    <property type="entry name" value="EGF"/>
</dbReference>
<dbReference type="GO" id="GO:0005509">
    <property type="term" value="F:calcium ion binding"/>
    <property type="evidence" value="ECO:0007669"/>
    <property type="project" value="InterPro"/>
</dbReference>
<feature type="non-terminal residue" evidence="25">
    <location>
        <position position="1"/>
    </location>
</feature>
<evidence type="ECO:0000256" key="11">
    <source>
        <dbReference type="ARBA" id="ARBA00022761"/>
    </source>
</evidence>
<dbReference type="Pfam" id="PF01347">
    <property type="entry name" value="Vitellogenin_N"/>
    <property type="match status" value="1"/>
</dbReference>
<keyword evidence="15 19" id="KW-1015">Disulfide bond</keyword>
<dbReference type="InterPro" id="IPR015255">
    <property type="entry name" value="Vitellinogen_open_b-sht"/>
</dbReference>
<dbReference type="PROSITE" id="PS50261">
    <property type="entry name" value="G_PROTEIN_RECEP_F2_4"/>
    <property type="match status" value="1"/>
</dbReference>
<dbReference type="SMART" id="SM00638">
    <property type="entry name" value="LPD_N"/>
    <property type="match status" value="1"/>
</dbReference>
<evidence type="ECO:0000256" key="15">
    <source>
        <dbReference type="ARBA" id="ARBA00023157"/>
    </source>
</evidence>
<dbReference type="Gene3D" id="2.30.230.10">
    <property type="entry name" value="Lipovitellin, beta-sheet shell regions, chain A"/>
    <property type="match status" value="1"/>
</dbReference>
<dbReference type="Gene3D" id="2.10.25.10">
    <property type="entry name" value="Laminin"/>
    <property type="match status" value="2"/>
</dbReference>
<dbReference type="Gene3D" id="2.20.90.10">
    <property type="entry name" value="Vitellinogen, beta-sheet shell domain"/>
    <property type="match status" value="1"/>
</dbReference>
<dbReference type="Pfam" id="PF01825">
    <property type="entry name" value="GPS"/>
    <property type="match status" value="1"/>
</dbReference>
<dbReference type="SMART" id="SM01170">
    <property type="entry name" value="DUF1944"/>
    <property type="match status" value="1"/>
</dbReference>
<evidence type="ECO:0000256" key="14">
    <source>
        <dbReference type="ARBA" id="ARBA00023136"/>
    </source>
</evidence>
<dbReference type="Pfam" id="PF09172">
    <property type="entry name" value="Vit_open_b-sht"/>
    <property type="match status" value="1"/>
</dbReference>
<dbReference type="PRINTS" id="PR00249">
    <property type="entry name" value="GPCRSECRETIN"/>
</dbReference>
<keyword evidence="6 18" id="KW-0245">EGF-like domain</keyword>
<dbReference type="CDD" id="cd00054">
    <property type="entry name" value="EGF_CA"/>
    <property type="match status" value="2"/>
</dbReference>
<feature type="domain" description="GAIN-B" evidence="22">
    <location>
        <begin position="235"/>
        <end position="409"/>
    </location>
</feature>
<dbReference type="FunFam" id="2.20.80.10:FF:000001">
    <property type="entry name" value="Vitellogenin 7"/>
    <property type="match status" value="1"/>
</dbReference>
<dbReference type="Gene3D" id="2.20.80.10">
    <property type="entry name" value="Lipovitellin-phosvitin complex, chain A, domain 4"/>
    <property type="match status" value="1"/>
</dbReference>
<evidence type="ECO:0000259" key="21">
    <source>
        <dbReference type="PROSITE" id="PS50026"/>
    </source>
</evidence>
<dbReference type="InterPro" id="IPR046338">
    <property type="entry name" value="GAIN_dom_sf"/>
</dbReference>
<keyword evidence="4" id="KW-1003">Cell membrane</keyword>
<dbReference type="Gene3D" id="2.60.220.50">
    <property type="match status" value="1"/>
</dbReference>